<keyword evidence="2" id="KW-1185">Reference proteome</keyword>
<name>A0ABU1JQT0_9PROT</name>
<dbReference type="Proteomes" id="UP001262410">
    <property type="component" value="Unassembled WGS sequence"/>
</dbReference>
<dbReference type="RefSeq" id="WP_309795845.1">
    <property type="nucleotide sequence ID" value="NZ_JAVDPW010000006.1"/>
</dbReference>
<sequence>MRLKLSQEEWEKFRPSQSEVEAGAHELFRIGKFHNWFNGGNISRYDEMDPLGKEEFEDVVAIILIAAAHARSATKEG</sequence>
<accession>A0ABU1JQT0</accession>
<evidence type="ECO:0000313" key="1">
    <source>
        <dbReference type="EMBL" id="MDR6290979.1"/>
    </source>
</evidence>
<reference evidence="1 2" key="1">
    <citation type="submission" date="2023-07" db="EMBL/GenBank/DDBJ databases">
        <title>Sorghum-associated microbial communities from plants grown in Nebraska, USA.</title>
        <authorList>
            <person name="Schachtman D."/>
        </authorList>
    </citation>
    <scope>NUCLEOTIDE SEQUENCE [LARGE SCALE GENOMIC DNA]</scope>
    <source>
        <strain evidence="1 2">584</strain>
    </source>
</reference>
<protein>
    <submittedName>
        <fullName evidence="1">Uncharacterized protein</fullName>
    </submittedName>
</protein>
<organism evidence="1 2">
    <name type="scientific">Inquilinus ginsengisoli</name>
    <dbReference type="NCBI Taxonomy" id="363840"/>
    <lineage>
        <taxon>Bacteria</taxon>
        <taxon>Pseudomonadati</taxon>
        <taxon>Pseudomonadota</taxon>
        <taxon>Alphaproteobacteria</taxon>
        <taxon>Rhodospirillales</taxon>
        <taxon>Rhodospirillaceae</taxon>
        <taxon>Inquilinus</taxon>
    </lineage>
</organism>
<evidence type="ECO:0000313" key="2">
    <source>
        <dbReference type="Proteomes" id="UP001262410"/>
    </source>
</evidence>
<gene>
    <name evidence="1" type="ORF">E9232_003505</name>
</gene>
<dbReference type="EMBL" id="JAVDPW010000006">
    <property type="protein sequence ID" value="MDR6290979.1"/>
    <property type="molecule type" value="Genomic_DNA"/>
</dbReference>
<proteinExistence type="predicted"/>
<comment type="caution">
    <text evidence="1">The sequence shown here is derived from an EMBL/GenBank/DDBJ whole genome shotgun (WGS) entry which is preliminary data.</text>
</comment>